<proteinExistence type="predicted"/>
<dbReference type="EMBL" id="CAMGYJ010000003">
    <property type="protein sequence ID" value="CAI0394325.1"/>
    <property type="molecule type" value="Genomic_DNA"/>
</dbReference>
<evidence type="ECO:0000313" key="1">
    <source>
        <dbReference type="EMBL" id="CAI0394325.1"/>
    </source>
</evidence>
<sequence length="9" mass="1077">MWSSSTELH</sequence>
<accession>A0AAV0IDF4</accession>
<dbReference type="Proteomes" id="UP001154282">
    <property type="component" value="Unassembled WGS sequence"/>
</dbReference>
<comment type="caution">
    <text evidence="1">The sequence shown here is derived from an EMBL/GenBank/DDBJ whole genome shotgun (WGS) entry which is preliminary data.</text>
</comment>
<evidence type="ECO:0000313" key="2">
    <source>
        <dbReference type="Proteomes" id="UP001154282"/>
    </source>
</evidence>
<name>A0AAV0IDF4_9ROSI</name>
<keyword evidence="2" id="KW-1185">Reference proteome</keyword>
<gene>
    <name evidence="1" type="ORF">LITE_LOCUS8283</name>
</gene>
<organism evidence="1 2">
    <name type="scientific">Linum tenue</name>
    <dbReference type="NCBI Taxonomy" id="586396"/>
    <lineage>
        <taxon>Eukaryota</taxon>
        <taxon>Viridiplantae</taxon>
        <taxon>Streptophyta</taxon>
        <taxon>Embryophyta</taxon>
        <taxon>Tracheophyta</taxon>
        <taxon>Spermatophyta</taxon>
        <taxon>Magnoliopsida</taxon>
        <taxon>eudicotyledons</taxon>
        <taxon>Gunneridae</taxon>
        <taxon>Pentapetalae</taxon>
        <taxon>rosids</taxon>
        <taxon>fabids</taxon>
        <taxon>Malpighiales</taxon>
        <taxon>Linaceae</taxon>
        <taxon>Linum</taxon>
    </lineage>
</organism>
<protein>
    <submittedName>
        <fullName evidence="1">Uncharacterized protein</fullName>
    </submittedName>
</protein>
<reference evidence="1" key="1">
    <citation type="submission" date="2022-08" db="EMBL/GenBank/DDBJ databases">
        <authorList>
            <person name="Gutierrez-Valencia J."/>
        </authorList>
    </citation>
    <scope>NUCLEOTIDE SEQUENCE</scope>
</reference>